<accession>A0A0M0JNV9</accession>
<keyword evidence="5" id="KW-1185">Reference proteome</keyword>
<gene>
    <name evidence="4" type="ORF">Ctob_008351</name>
</gene>
<comment type="caution">
    <text evidence="4">The sequence shown here is derived from an EMBL/GenBank/DDBJ whole genome shotgun (WGS) entry which is preliminary data.</text>
</comment>
<reference evidence="5" key="1">
    <citation type="journal article" date="2015" name="PLoS Genet.">
        <title>Genome Sequence and Transcriptome Analyses of Chrysochromulina tobin: Metabolic Tools for Enhanced Algal Fitness in the Prominent Order Prymnesiales (Haptophyceae).</title>
        <authorList>
            <person name="Hovde B.T."/>
            <person name="Deodato C.R."/>
            <person name="Hunsperger H.M."/>
            <person name="Ryken S.A."/>
            <person name="Yost W."/>
            <person name="Jha R.K."/>
            <person name="Patterson J."/>
            <person name="Monnat R.J. Jr."/>
            <person name="Barlow S.B."/>
            <person name="Starkenburg S.R."/>
            <person name="Cattolico R.A."/>
        </authorList>
    </citation>
    <scope>NUCLEOTIDE SEQUENCE</scope>
    <source>
        <strain evidence="5">CCMP291</strain>
    </source>
</reference>
<dbReference type="PROSITE" id="PS50005">
    <property type="entry name" value="TPR"/>
    <property type="match status" value="1"/>
</dbReference>
<feature type="compositionally biased region" description="Polar residues" evidence="2">
    <location>
        <begin position="392"/>
        <end position="405"/>
    </location>
</feature>
<dbReference type="Pfam" id="PF13432">
    <property type="entry name" value="TPR_16"/>
    <property type="match status" value="1"/>
</dbReference>
<evidence type="ECO:0000256" key="3">
    <source>
        <dbReference type="SAM" id="Phobius"/>
    </source>
</evidence>
<feature type="transmembrane region" description="Helical" evidence="3">
    <location>
        <begin position="504"/>
        <end position="524"/>
    </location>
</feature>
<evidence type="ECO:0000256" key="2">
    <source>
        <dbReference type="SAM" id="MobiDB-lite"/>
    </source>
</evidence>
<dbReference type="SUPFAM" id="SSF48452">
    <property type="entry name" value="TPR-like"/>
    <property type="match status" value="1"/>
</dbReference>
<dbReference type="Gene3D" id="1.25.40.10">
    <property type="entry name" value="Tetratricopeptide repeat domain"/>
    <property type="match status" value="1"/>
</dbReference>
<sequence>MNPAMMNPEMMRAAQDMMAKMSPEDMQNMMKMQQEMMSNPAMMQQAQQMMSNPAMMQNAAEMMKNMSPDDVRRNMKQAEAVLPKRAATTSAAPTISVVERLKTSKLSVPETVIAAVEKGEAAKVEGNSSFKSADYSAAATKYCSAIELVEPSLKQLSGADKKAVAELMTACQLNLANCHLKLQDWDAATAVCTNVLERGEDRKARFRRGDALRAQGKLEEARADLAVAVKMDPSDAVVVGKLREVEAALGIEEEEDGPLVEEISTSSAGGGSSSGAGWVPPPMPGMPGGRMPDPAQVDSMLDQMTPEQLTAQAEMMDNLTPEQMRAMGLPEGVDREQLKMASQMMKNMGKDEMKSMMKMAAQMAPQMQASRAASSGGAGASTAAMPPMPRRSATTPMPGMSTNPDMSLDQGMEMMKNMSPDMMKAGMEMMKNMDPAMIKSMSKMMGRDIDESQLEQMQSMMSNMSPEDMEKWAGRAQKVAAVASVPMAAYKKAKGYISHVGNTGWLAILVGIWAVMFIGHMSSLF</sequence>
<name>A0A0M0JNV9_9EUKA</name>
<dbReference type="SMART" id="SM00028">
    <property type="entry name" value="TPR"/>
    <property type="match status" value="2"/>
</dbReference>
<dbReference type="PANTHER" id="PTHR48313:SF1">
    <property type="entry name" value="OUTER ENVELOPE PROTEIN 61"/>
    <property type="match status" value="1"/>
</dbReference>
<keyword evidence="1" id="KW-0802">TPR repeat</keyword>
<keyword evidence="3" id="KW-1133">Transmembrane helix</keyword>
<dbReference type="OrthoDB" id="407558at2759"/>
<dbReference type="InterPro" id="IPR011990">
    <property type="entry name" value="TPR-like_helical_dom_sf"/>
</dbReference>
<protein>
    <submittedName>
        <fullName evidence="4">Rotamase fkbp 1</fullName>
    </submittedName>
</protein>
<dbReference type="Proteomes" id="UP000037460">
    <property type="component" value="Unassembled WGS sequence"/>
</dbReference>
<dbReference type="PANTHER" id="PTHR48313">
    <property type="entry name" value="TPR_REGION DOMAIN-CONTAINING PROTEIN"/>
    <property type="match status" value="1"/>
</dbReference>
<evidence type="ECO:0000313" key="4">
    <source>
        <dbReference type="EMBL" id="KOO28286.1"/>
    </source>
</evidence>
<proteinExistence type="predicted"/>
<keyword evidence="3" id="KW-0472">Membrane</keyword>
<dbReference type="InterPro" id="IPR019734">
    <property type="entry name" value="TPR_rpt"/>
</dbReference>
<feature type="compositionally biased region" description="Low complexity" evidence="2">
    <location>
        <begin position="368"/>
        <end position="384"/>
    </location>
</feature>
<dbReference type="EMBL" id="JWZX01002591">
    <property type="protein sequence ID" value="KOO28286.1"/>
    <property type="molecule type" value="Genomic_DNA"/>
</dbReference>
<organism evidence="4 5">
    <name type="scientific">Chrysochromulina tobinii</name>
    <dbReference type="NCBI Taxonomy" id="1460289"/>
    <lineage>
        <taxon>Eukaryota</taxon>
        <taxon>Haptista</taxon>
        <taxon>Haptophyta</taxon>
        <taxon>Prymnesiophyceae</taxon>
        <taxon>Prymnesiales</taxon>
        <taxon>Chrysochromulinaceae</taxon>
        <taxon>Chrysochromulina</taxon>
    </lineage>
</organism>
<feature type="region of interest" description="Disordered" evidence="2">
    <location>
        <begin position="263"/>
        <end position="290"/>
    </location>
</feature>
<feature type="repeat" description="TPR" evidence="1">
    <location>
        <begin position="202"/>
        <end position="235"/>
    </location>
</feature>
<dbReference type="AlphaFoldDB" id="A0A0M0JNV9"/>
<feature type="region of interest" description="Disordered" evidence="2">
    <location>
        <begin position="368"/>
        <end position="409"/>
    </location>
</feature>
<evidence type="ECO:0000313" key="5">
    <source>
        <dbReference type="Proteomes" id="UP000037460"/>
    </source>
</evidence>
<evidence type="ECO:0000256" key="1">
    <source>
        <dbReference type="PROSITE-ProRule" id="PRU00339"/>
    </source>
</evidence>
<keyword evidence="3" id="KW-0812">Transmembrane</keyword>